<dbReference type="EMBL" id="KB822705">
    <property type="protein sequence ID" value="ETI22937.1"/>
    <property type="molecule type" value="Genomic_DNA"/>
</dbReference>
<dbReference type="AlphaFoldDB" id="V9DAF4"/>
<gene>
    <name evidence="2" type="ORF">G647_04731</name>
</gene>
<dbReference type="Proteomes" id="UP000030678">
    <property type="component" value="Unassembled WGS sequence"/>
</dbReference>
<feature type="region of interest" description="Disordered" evidence="1">
    <location>
        <begin position="1"/>
        <end position="42"/>
    </location>
</feature>
<dbReference type="VEuPathDB" id="FungiDB:G647_04731"/>
<evidence type="ECO:0000256" key="1">
    <source>
        <dbReference type="SAM" id="MobiDB-lite"/>
    </source>
</evidence>
<feature type="compositionally biased region" description="Low complexity" evidence="1">
    <location>
        <begin position="16"/>
        <end position="25"/>
    </location>
</feature>
<name>V9DAF4_9EURO</name>
<dbReference type="Pfam" id="PF11905">
    <property type="entry name" value="DUF3425"/>
    <property type="match status" value="1"/>
</dbReference>
<feature type="compositionally biased region" description="Polar residues" evidence="1">
    <location>
        <begin position="1"/>
        <end position="15"/>
    </location>
</feature>
<evidence type="ECO:0008006" key="4">
    <source>
        <dbReference type="Google" id="ProtNLM"/>
    </source>
</evidence>
<protein>
    <recommendedName>
        <fullName evidence="4">BZIP domain-containing protein</fullName>
    </recommendedName>
</protein>
<dbReference type="GeneID" id="19983224"/>
<dbReference type="PANTHER" id="PTHR37012:SF7">
    <property type="entry name" value="B-ZIP TRANSCRIPTION FACTOR (EUROFUNG)-RELATED"/>
    <property type="match status" value="1"/>
</dbReference>
<sequence>MSSKLQAESNATKGNSRASRLSPARLARKRKSDRESQKASRLKQKNYIAHLEVLVQSLGSTGGSNPINLLKQKGAENVEIRKALANISKIAQTALDMTDGDCSGSSISPDPVTESGEGKWMEWDTSKVEKSHTAGNTQSVFIASGRQSVPVGNVPGADDLEALGAAPSSDAHDIPLAFSDDEGAYLEDYVQHNVLDFSMQGPVFKNTLDPSSLSSVKQAPPKDQPYPGFSESGLFSETLALRPQHGSNGRDWLSTVNLLSTPVTFPLETPDDANDGDIPVSAVLYGWDAVNARRPLDAGWKVLRQFDQNIFVSCGIAERLAVLRIMRLMCHHINTGERRPELPAFMLKRPCQEHIKHHPMIDYLVWPGLRERLIFSQPRFAADADRYAELFRTNIRFLWPFEPEDIYFRDPSTGRYSFSEQFVGRVEDLSCWTMDNDYFVALPELLGDIPRFSPSPSYGLSHHAPTAQPAFQGSALRGSDNGREHPEIDRGFLITNFSQALWGTG</sequence>
<dbReference type="HOGENOM" id="CLU_028818_2_1_1"/>
<dbReference type="RefSeq" id="XP_008727292.1">
    <property type="nucleotide sequence ID" value="XM_008729070.1"/>
</dbReference>
<accession>V9DAF4</accession>
<evidence type="ECO:0000313" key="3">
    <source>
        <dbReference type="Proteomes" id="UP000030678"/>
    </source>
</evidence>
<dbReference type="OrthoDB" id="5086080at2759"/>
<proteinExistence type="predicted"/>
<evidence type="ECO:0000313" key="2">
    <source>
        <dbReference type="EMBL" id="ETI22937.1"/>
    </source>
</evidence>
<dbReference type="CDD" id="cd14688">
    <property type="entry name" value="bZIP_YAP"/>
    <property type="match status" value="1"/>
</dbReference>
<dbReference type="PANTHER" id="PTHR37012">
    <property type="entry name" value="B-ZIP TRANSCRIPTION FACTOR (EUROFUNG)-RELATED"/>
    <property type="match status" value="1"/>
</dbReference>
<organism evidence="2 3">
    <name type="scientific">Cladophialophora carrionii CBS 160.54</name>
    <dbReference type="NCBI Taxonomy" id="1279043"/>
    <lineage>
        <taxon>Eukaryota</taxon>
        <taxon>Fungi</taxon>
        <taxon>Dikarya</taxon>
        <taxon>Ascomycota</taxon>
        <taxon>Pezizomycotina</taxon>
        <taxon>Eurotiomycetes</taxon>
        <taxon>Chaetothyriomycetidae</taxon>
        <taxon>Chaetothyriales</taxon>
        <taxon>Herpotrichiellaceae</taxon>
        <taxon>Cladophialophora</taxon>
    </lineage>
</organism>
<feature type="region of interest" description="Disordered" evidence="1">
    <location>
        <begin position="98"/>
        <end position="118"/>
    </location>
</feature>
<dbReference type="InterPro" id="IPR021833">
    <property type="entry name" value="DUF3425"/>
</dbReference>
<reference evidence="2 3" key="1">
    <citation type="submission" date="2013-03" db="EMBL/GenBank/DDBJ databases">
        <title>The Genome Sequence of Cladophialophora carrionii CBS 160.54.</title>
        <authorList>
            <consortium name="The Broad Institute Genomics Platform"/>
            <person name="Cuomo C."/>
            <person name="de Hoog S."/>
            <person name="Gorbushina A."/>
            <person name="Walker B."/>
            <person name="Young S.K."/>
            <person name="Zeng Q."/>
            <person name="Gargeya S."/>
            <person name="Fitzgerald M."/>
            <person name="Haas B."/>
            <person name="Abouelleil A."/>
            <person name="Allen A.W."/>
            <person name="Alvarado L."/>
            <person name="Arachchi H.M."/>
            <person name="Berlin A.M."/>
            <person name="Chapman S.B."/>
            <person name="Gainer-Dewar J."/>
            <person name="Goldberg J."/>
            <person name="Griggs A."/>
            <person name="Gujja S."/>
            <person name="Hansen M."/>
            <person name="Howarth C."/>
            <person name="Imamovic A."/>
            <person name="Ireland A."/>
            <person name="Larimer J."/>
            <person name="McCowan C."/>
            <person name="Murphy C."/>
            <person name="Pearson M."/>
            <person name="Poon T.W."/>
            <person name="Priest M."/>
            <person name="Roberts A."/>
            <person name="Saif S."/>
            <person name="Shea T."/>
            <person name="Sisk P."/>
            <person name="Sykes S."/>
            <person name="Wortman J."/>
            <person name="Nusbaum C."/>
            <person name="Birren B."/>
        </authorList>
    </citation>
    <scope>NUCLEOTIDE SEQUENCE [LARGE SCALE GENOMIC DNA]</scope>
    <source>
        <strain evidence="2 3">CBS 160.54</strain>
    </source>
</reference>